<dbReference type="Pfam" id="PF01235">
    <property type="entry name" value="Na_Ala_symp"/>
    <property type="match status" value="1"/>
</dbReference>
<evidence type="ECO:0008006" key="9">
    <source>
        <dbReference type="Google" id="ProtNLM"/>
    </source>
</evidence>
<evidence type="ECO:0000256" key="5">
    <source>
        <dbReference type="ARBA" id="ARBA00022989"/>
    </source>
</evidence>
<evidence type="ECO:0000256" key="2">
    <source>
        <dbReference type="ARBA" id="ARBA00022448"/>
    </source>
</evidence>
<feature type="transmembrane region" description="Helical" evidence="7">
    <location>
        <begin position="34"/>
        <end position="55"/>
    </location>
</feature>
<dbReference type="AlphaFoldDB" id="A0A382Q528"/>
<keyword evidence="3" id="KW-1003">Cell membrane</keyword>
<proteinExistence type="predicted"/>
<reference evidence="8" key="1">
    <citation type="submission" date="2018-05" db="EMBL/GenBank/DDBJ databases">
        <authorList>
            <person name="Lanie J.A."/>
            <person name="Ng W.-L."/>
            <person name="Kazmierczak K.M."/>
            <person name="Andrzejewski T.M."/>
            <person name="Davidsen T.M."/>
            <person name="Wayne K.J."/>
            <person name="Tettelin H."/>
            <person name="Glass J.I."/>
            <person name="Rusch D."/>
            <person name="Podicherti R."/>
            <person name="Tsui H.-C.T."/>
            <person name="Winkler M.E."/>
        </authorList>
    </citation>
    <scope>NUCLEOTIDE SEQUENCE</scope>
</reference>
<evidence type="ECO:0000256" key="6">
    <source>
        <dbReference type="ARBA" id="ARBA00023136"/>
    </source>
</evidence>
<keyword evidence="5 7" id="KW-1133">Transmembrane helix</keyword>
<evidence type="ECO:0000256" key="7">
    <source>
        <dbReference type="SAM" id="Phobius"/>
    </source>
</evidence>
<dbReference type="PANTHER" id="PTHR30330">
    <property type="entry name" value="AGSS FAMILY TRANSPORTER, SODIUM-ALANINE"/>
    <property type="match status" value="1"/>
</dbReference>
<name>A0A382Q528_9ZZZZ</name>
<dbReference type="PANTHER" id="PTHR30330:SF3">
    <property type="entry name" value="TRANSCRIPTIONAL REGULATOR, LRP FAMILY"/>
    <property type="match status" value="1"/>
</dbReference>
<evidence type="ECO:0000256" key="3">
    <source>
        <dbReference type="ARBA" id="ARBA00022475"/>
    </source>
</evidence>
<feature type="transmembrane region" description="Helical" evidence="7">
    <location>
        <begin position="173"/>
        <end position="193"/>
    </location>
</feature>
<keyword evidence="6 7" id="KW-0472">Membrane</keyword>
<evidence type="ECO:0000256" key="1">
    <source>
        <dbReference type="ARBA" id="ARBA00004651"/>
    </source>
</evidence>
<evidence type="ECO:0000313" key="8">
    <source>
        <dbReference type="EMBL" id="SVC80506.1"/>
    </source>
</evidence>
<evidence type="ECO:0000256" key="4">
    <source>
        <dbReference type="ARBA" id="ARBA00022692"/>
    </source>
</evidence>
<dbReference type="GO" id="GO:0005283">
    <property type="term" value="F:amino acid:sodium symporter activity"/>
    <property type="evidence" value="ECO:0007669"/>
    <property type="project" value="InterPro"/>
</dbReference>
<keyword evidence="2" id="KW-0813">Transport</keyword>
<keyword evidence="4 7" id="KW-0812">Transmembrane</keyword>
<accession>A0A382Q528</accession>
<dbReference type="InterPro" id="IPR001463">
    <property type="entry name" value="Na/Ala_symport"/>
</dbReference>
<organism evidence="8">
    <name type="scientific">marine metagenome</name>
    <dbReference type="NCBI Taxonomy" id="408172"/>
    <lineage>
        <taxon>unclassified sequences</taxon>
        <taxon>metagenomes</taxon>
        <taxon>ecological metagenomes</taxon>
    </lineage>
</organism>
<protein>
    <recommendedName>
        <fullName evidence="9">Alanine glycine permease</fullName>
    </recommendedName>
</protein>
<comment type="subcellular location">
    <subcellularLocation>
        <location evidence="1">Cell membrane</location>
        <topology evidence="1">Multi-pass membrane protein</topology>
    </subcellularLocation>
</comment>
<gene>
    <name evidence="8" type="ORF">METZ01_LOCUS333360</name>
</gene>
<feature type="non-terminal residue" evidence="8">
    <location>
        <position position="205"/>
    </location>
</feature>
<dbReference type="EMBL" id="UINC01111928">
    <property type="protein sequence ID" value="SVC80506.1"/>
    <property type="molecule type" value="Genomic_DNA"/>
</dbReference>
<sequence>MATIDETINEAFKPIASAFNDLVFYSIPIGESQLPLIVVWLIAGALYFTFYLRLINIRGFTHAIRIILGKEDKTNTAHGEVSHFQALTTAVSGTVGVGNITHVAVAISIGGPGATFWLIVAGFLGMASKFVECTLGVKYRQINADGSVSGGPMYYMDKGLAERNMPRLGKIMAWYYAICIVVGCLGVGCMFQANQAYVQFVNVTG</sequence>
<dbReference type="GO" id="GO:0005886">
    <property type="term" value="C:plasma membrane"/>
    <property type="evidence" value="ECO:0007669"/>
    <property type="project" value="UniProtKB-SubCell"/>
</dbReference>